<feature type="compositionally biased region" description="Acidic residues" evidence="1">
    <location>
        <begin position="24"/>
        <end position="46"/>
    </location>
</feature>
<feature type="domain" description="Spt5 transcription elongation factor N-terminal" evidence="3">
    <location>
        <begin position="21"/>
        <end position="117"/>
    </location>
</feature>
<sequence>MRRRGKKSKKRKKRRTGVHQFILDDVEVDEEEEEEDGYEDDGDEMGIDPREREEAERMMKEQDERNRRGRRRDLFNGMSEDQIEDYFKKKYATQSSYSGTMDDDTALDDISRQSLLPSTNKDPNLWIVKCRLGEEKLVAMQLMRKYIAYEHTDNVSNFFLSFRISLL</sequence>
<dbReference type="Pfam" id="PF03439">
    <property type="entry name" value="Spt5-NGN"/>
    <property type="match status" value="1"/>
</dbReference>
<dbReference type="InterPro" id="IPR036735">
    <property type="entry name" value="NGN_dom_sf"/>
</dbReference>
<evidence type="ECO:0000256" key="1">
    <source>
        <dbReference type="SAM" id="MobiDB-lite"/>
    </source>
</evidence>
<proteinExistence type="predicted"/>
<dbReference type="AlphaFoldDB" id="A0A183EQK7"/>
<dbReference type="EMBL" id="UYRT01097253">
    <property type="protein sequence ID" value="VDN41204.1"/>
    <property type="molecule type" value="Genomic_DNA"/>
</dbReference>
<evidence type="ECO:0000313" key="5">
    <source>
        <dbReference type="Proteomes" id="UP000271098"/>
    </source>
</evidence>
<dbReference type="InterPro" id="IPR022581">
    <property type="entry name" value="Spt5_N"/>
</dbReference>
<feature type="compositionally biased region" description="Basic residues" evidence="1">
    <location>
        <begin position="1"/>
        <end position="17"/>
    </location>
</feature>
<feature type="domain" description="NGN" evidence="2">
    <location>
        <begin position="124"/>
        <end position="154"/>
    </location>
</feature>
<dbReference type="OrthoDB" id="5876650at2759"/>
<organism evidence="6">
    <name type="scientific">Gongylonema pulchrum</name>
    <dbReference type="NCBI Taxonomy" id="637853"/>
    <lineage>
        <taxon>Eukaryota</taxon>
        <taxon>Metazoa</taxon>
        <taxon>Ecdysozoa</taxon>
        <taxon>Nematoda</taxon>
        <taxon>Chromadorea</taxon>
        <taxon>Rhabditida</taxon>
        <taxon>Spirurina</taxon>
        <taxon>Spiruromorpha</taxon>
        <taxon>Spiruroidea</taxon>
        <taxon>Gongylonematidae</taxon>
        <taxon>Gongylonema</taxon>
    </lineage>
</organism>
<dbReference type="GO" id="GO:0006368">
    <property type="term" value="P:transcription elongation by RNA polymerase II"/>
    <property type="evidence" value="ECO:0007669"/>
    <property type="project" value="TreeGrafter"/>
</dbReference>
<feature type="region of interest" description="Disordered" evidence="1">
    <location>
        <begin position="1"/>
        <end position="76"/>
    </location>
</feature>
<feature type="compositionally biased region" description="Basic and acidic residues" evidence="1">
    <location>
        <begin position="47"/>
        <end position="66"/>
    </location>
</feature>
<name>A0A183EQK7_9BILA</name>
<dbReference type="PANTHER" id="PTHR11125">
    <property type="entry name" value="SUPPRESSOR OF TY 5"/>
    <property type="match status" value="1"/>
</dbReference>
<dbReference type="Pfam" id="PF11942">
    <property type="entry name" value="Spt5_N"/>
    <property type="match status" value="1"/>
</dbReference>
<reference evidence="4 5" key="2">
    <citation type="submission" date="2018-11" db="EMBL/GenBank/DDBJ databases">
        <authorList>
            <consortium name="Pathogen Informatics"/>
        </authorList>
    </citation>
    <scope>NUCLEOTIDE SEQUENCE [LARGE SCALE GENOMIC DNA]</scope>
</reference>
<dbReference type="InterPro" id="IPR039659">
    <property type="entry name" value="SPT5"/>
</dbReference>
<keyword evidence="5" id="KW-1185">Reference proteome</keyword>
<protein>
    <submittedName>
        <fullName evidence="6">Spt5_N domain-containing protein</fullName>
    </submittedName>
</protein>
<dbReference type="Proteomes" id="UP000271098">
    <property type="component" value="Unassembled WGS sequence"/>
</dbReference>
<evidence type="ECO:0000259" key="3">
    <source>
        <dbReference type="Pfam" id="PF11942"/>
    </source>
</evidence>
<dbReference type="GO" id="GO:0006357">
    <property type="term" value="P:regulation of transcription by RNA polymerase II"/>
    <property type="evidence" value="ECO:0007669"/>
    <property type="project" value="InterPro"/>
</dbReference>
<evidence type="ECO:0000259" key="2">
    <source>
        <dbReference type="Pfam" id="PF03439"/>
    </source>
</evidence>
<dbReference type="WBParaSite" id="GPUH_0002327701-mRNA-1">
    <property type="protein sequence ID" value="GPUH_0002327701-mRNA-1"/>
    <property type="gene ID" value="GPUH_0002327701"/>
</dbReference>
<reference evidence="6" key="1">
    <citation type="submission" date="2016-06" db="UniProtKB">
        <authorList>
            <consortium name="WormBaseParasite"/>
        </authorList>
    </citation>
    <scope>IDENTIFICATION</scope>
</reference>
<dbReference type="GO" id="GO:0003729">
    <property type="term" value="F:mRNA binding"/>
    <property type="evidence" value="ECO:0007669"/>
    <property type="project" value="TreeGrafter"/>
</dbReference>
<accession>A0A183EQK7</accession>
<dbReference type="PANTHER" id="PTHR11125:SF7">
    <property type="entry name" value="TRANSCRIPTION ELONGATION FACTOR SPT5"/>
    <property type="match status" value="1"/>
</dbReference>
<evidence type="ECO:0000313" key="6">
    <source>
        <dbReference type="WBParaSite" id="GPUH_0002327701-mRNA-1"/>
    </source>
</evidence>
<gene>
    <name evidence="4" type="ORF">GPUH_LOCUS23248</name>
</gene>
<dbReference type="GO" id="GO:0032784">
    <property type="term" value="P:regulation of DNA-templated transcription elongation"/>
    <property type="evidence" value="ECO:0007669"/>
    <property type="project" value="InterPro"/>
</dbReference>
<dbReference type="InterPro" id="IPR005100">
    <property type="entry name" value="NGN-domain"/>
</dbReference>
<dbReference type="GO" id="GO:0032044">
    <property type="term" value="C:DSIF complex"/>
    <property type="evidence" value="ECO:0007669"/>
    <property type="project" value="TreeGrafter"/>
</dbReference>
<evidence type="ECO:0000313" key="4">
    <source>
        <dbReference type="EMBL" id="VDN41204.1"/>
    </source>
</evidence>
<dbReference type="Gene3D" id="3.30.70.940">
    <property type="entry name" value="NusG, N-terminal domain"/>
    <property type="match status" value="1"/>
</dbReference>